<dbReference type="Pfam" id="PF00664">
    <property type="entry name" value="ABC_membrane"/>
    <property type="match status" value="1"/>
</dbReference>
<evidence type="ECO:0000256" key="3">
    <source>
        <dbReference type="ARBA" id="ARBA00022692"/>
    </source>
</evidence>
<dbReference type="PROSITE" id="PS50929">
    <property type="entry name" value="ABC_TM1F"/>
    <property type="match status" value="1"/>
</dbReference>
<dbReference type="GO" id="GO:0015421">
    <property type="term" value="F:ABC-type oligopeptide transporter activity"/>
    <property type="evidence" value="ECO:0007669"/>
    <property type="project" value="TreeGrafter"/>
</dbReference>
<dbReference type="InterPro" id="IPR039421">
    <property type="entry name" value="Type_1_exporter"/>
</dbReference>
<dbReference type="Pfam" id="PF00005">
    <property type="entry name" value="ABC_tran"/>
    <property type="match status" value="1"/>
</dbReference>
<organism evidence="11 12">
    <name type="scientific">Gracilibacillus salitolerans</name>
    <dbReference type="NCBI Taxonomy" id="2663022"/>
    <lineage>
        <taxon>Bacteria</taxon>
        <taxon>Bacillati</taxon>
        <taxon>Bacillota</taxon>
        <taxon>Bacilli</taxon>
        <taxon>Bacillales</taxon>
        <taxon>Bacillaceae</taxon>
        <taxon>Gracilibacillus</taxon>
    </lineage>
</organism>
<dbReference type="GO" id="GO:0005886">
    <property type="term" value="C:plasma membrane"/>
    <property type="evidence" value="ECO:0007669"/>
    <property type="project" value="UniProtKB-SubCell"/>
</dbReference>
<keyword evidence="5 11" id="KW-0067">ATP-binding</keyword>
<dbReference type="PROSITE" id="PS00211">
    <property type="entry name" value="ABC_TRANSPORTER_1"/>
    <property type="match status" value="1"/>
</dbReference>
<dbReference type="InterPro" id="IPR027417">
    <property type="entry name" value="P-loop_NTPase"/>
</dbReference>
<evidence type="ECO:0000256" key="8">
    <source>
        <dbReference type="SAM" id="Phobius"/>
    </source>
</evidence>
<dbReference type="CDD" id="cd07346">
    <property type="entry name" value="ABC_6TM_exporters"/>
    <property type="match status" value="1"/>
</dbReference>
<feature type="transmembrane region" description="Helical" evidence="8">
    <location>
        <begin position="78"/>
        <end position="99"/>
    </location>
</feature>
<accession>A0A5Q2TGD1</accession>
<feature type="transmembrane region" description="Helical" evidence="8">
    <location>
        <begin position="37"/>
        <end position="58"/>
    </location>
</feature>
<evidence type="ECO:0000256" key="6">
    <source>
        <dbReference type="ARBA" id="ARBA00022989"/>
    </source>
</evidence>
<evidence type="ECO:0000259" key="10">
    <source>
        <dbReference type="PROSITE" id="PS50929"/>
    </source>
</evidence>
<dbReference type="InterPro" id="IPR011527">
    <property type="entry name" value="ABC1_TM_dom"/>
</dbReference>
<dbReference type="Proteomes" id="UP000339690">
    <property type="component" value="Chromosome"/>
</dbReference>
<evidence type="ECO:0000256" key="5">
    <source>
        <dbReference type="ARBA" id="ARBA00022840"/>
    </source>
</evidence>
<evidence type="ECO:0000313" key="12">
    <source>
        <dbReference type="Proteomes" id="UP000339690"/>
    </source>
</evidence>
<dbReference type="InterPro" id="IPR003439">
    <property type="entry name" value="ABC_transporter-like_ATP-bd"/>
</dbReference>
<dbReference type="Gene3D" id="1.20.1560.10">
    <property type="entry name" value="ABC transporter type 1, transmembrane domain"/>
    <property type="match status" value="1"/>
</dbReference>
<feature type="domain" description="ABC transporter" evidence="9">
    <location>
        <begin position="358"/>
        <end position="593"/>
    </location>
</feature>
<dbReference type="GO" id="GO:0016887">
    <property type="term" value="F:ATP hydrolysis activity"/>
    <property type="evidence" value="ECO:0007669"/>
    <property type="project" value="InterPro"/>
</dbReference>
<dbReference type="SMART" id="SM00382">
    <property type="entry name" value="AAA"/>
    <property type="match status" value="1"/>
</dbReference>
<feature type="transmembrane region" description="Helical" evidence="8">
    <location>
        <begin position="182"/>
        <end position="200"/>
    </location>
</feature>
<comment type="similarity">
    <text evidence="2">Belongs to the ABC transporter superfamily.</text>
</comment>
<comment type="subcellular location">
    <subcellularLocation>
        <location evidence="1">Cell membrane</location>
        <topology evidence="1">Multi-pass membrane protein</topology>
    </subcellularLocation>
</comment>
<keyword evidence="12" id="KW-1185">Reference proteome</keyword>
<dbReference type="RefSeq" id="WP_153790821.1">
    <property type="nucleotide sequence ID" value="NZ_CP045915.1"/>
</dbReference>
<dbReference type="PANTHER" id="PTHR43394">
    <property type="entry name" value="ATP-DEPENDENT PERMEASE MDL1, MITOCHONDRIAL"/>
    <property type="match status" value="1"/>
</dbReference>
<evidence type="ECO:0000313" key="11">
    <source>
        <dbReference type="EMBL" id="QGH33874.1"/>
    </source>
</evidence>
<evidence type="ECO:0000256" key="1">
    <source>
        <dbReference type="ARBA" id="ARBA00004651"/>
    </source>
</evidence>
<keyword evidence="3 8" id="KW-0812">Transmembrane</keyword>
<dbReference type="InterPro" id="IPR017871">
    <property type="entry name" value="ABC_transporter-like_CS"/>
</dbReference>
<gene>
    <name evidence="11" type="ORF">GI584_07495</name>
</gene>
<evidence type="ECO:0000259" key="9">
    <source>
        <dbReference type="PROSITE" id="PS50893"/>
    </source>
</evidence>
<sequence length="600" mass="68409">MSNLNGISLDFEKRFEEQQDIKGRLFRTLHVMYRGHYLKLFVSFIFFLLKHSPVWILPIVTANLINFASDPSTYDVRYLWMNIIVLTIVIIQNLPSQILHISFMSKAIRHVEAGLRSTLIRKLQHLSISFHSELRSGKLQAKVLRDVEMIEIMSKQTMMGVLPAFMNVIVAIAVTANRSWTVTSFFLVAIPISILIVYFFRGKLTKRNREFREQVEEMSGQVAETVEMIPVTRAHGLEKVEINKVDSLLHHVRGKGYRLDITEAFFGASNWVAFQLFQVLCLLFTVYLAYQGQIPIGDVVLYQTYFTQILMSISGVINIYPQLAKGFESVHSISEILFAKETQEYQGRTNLKKLDGKVDFDHVYFKYRDSDKHVLTDFQLDVQPGETIAFVGESGAGKSTILNLVTGFYRPSNGRILIDEVEMDDWSMRSFRKKIAVVPQNTILFSGSIRDNITYGLAEVTEEEVQQAVQMANLQDIIDELPDGLETKIGEHGDRMSGGQRQRIAIARAFIRKPQMVILDEATSALDNVSEKLIQDAMQELIKGKTTFIVAHRLSTIRDADRIVVMKNGQCVEMGTYDELVEKKGEFYQIKMASEAVQIS</sequence>
<dbReference type="PANTHER" id="PTHR43394:SF1">
    <property type="entry name" value="ATP-BINDING CASSETTE SUB-FAMILY B MEMBER 10, MITOCHONDRIAL"/>
    <property type="match status" value="1"/>
</dbReference>
<dbReference type="KEGG" id="grc:GI584_07495"/>
<dbReference type="InterPro" id="IPR036640">
    <property type="entry name" value="ABC1_TM_sf"/>
</dbReference>
<keyword evidence="6 8" id="KW-1133">Transmembrane helix</keyword>
<dbReference type="PROSITE" id="PS50893">
    <property type="entry name" value="ABC_TRANSPORTER_2"/>
    <property type="match status" value="1"/>
</dbReference>
<reference evidence="11 12" key="1">
    <citation type="submission" date="2019-11" db="EMBL/GenBank/DDBJ databases">
        <title>Gracilibacillus salitolerans sp. nov., a moderate halophile isolated from a saline soil in northwest China.</title>
        <authorList>
            <person name="Gan L."/>
        </authorList>
    </citation>
    <scope>NUCLEOTIDE SEQUENCE [LARGE SCALE GENOMIC DNA]</scope>
    <source>
        <strain evidence="11 12">SCU50</strain>
    </source>
</reference>
<name>A0A5Q2TGD1_9BACI</name>
<dbReference type="EMBL" id="CP045915">
    <property type="protein sequence ID" value="QGH33874.1"/>
    <property type="molecule type" value="Genomic_DNA"/>
</dbReference>
<feature type="transmembrane region" description="Helical" evidence="8">
    <location>
        <begin position="265"/>
        <end position="290"/>
    </location>
</feature>
<dbReference type="InterPro" id="IPR003593">
    <property type="entry name" value="AAA+_ATPase"/>
</dbReference>
<keyword evidence="4" id="KW-0547">Nucleotide-binding</keyword>
<dbReference type="SUPFAM" id="SSF52540">
    <property type="entry name" value="P-loop containing nucleoside triphosphate hydrolases"/>
    <property type="match status" value="1"/>
</dbReference>
<keyword evidence="7 8" id="KW-0472">Membrane</keyword>
<dbReference type="Gene3D" id="3.40.50.300">
    <property type="entry name" value="P-loop containing nucleotide triphosphate hydrolases"/>
    <property type="match status" value="1"/>
</dbReference>
<dbReference type="FunFam" id="3.40.50.300:FF:000218">
    <property type="entry name" value="Multidrug ABC transporter ATP-binding protein"/>
    <property type="match status" value="1"/>
</dbReference>
<evidence type="ECO:0000256" key="2">
    <source>
        <dbReference type="ARBA" id="ARBA00005417"/>
    </source>
</evidence>
<dbReference type="SUPFAM" id="SSF90123">
    <property type="entry name" value="ABC transporter transmembrane region"/>
    <property type="match status" value="1"/>
</dbReference>
<proteinExistence type="inferred from homology"/>
<feature type="domain" description="ABC transmembrane type-1" evidence="10">
    <location>
        <begin position="56"/>
        <end position="325"/>
    </location>
</feature>
<dbReference type="AlphaFoldDB" id="A0A5Q2TGD1"/>
<evidence type="ECO:0000256" key="7">
    <source>
        <dbReference type="ARBA" id="ARBA00023136"/>
    </source>
</evidence>
<dbReference type="GO" id="GO:0005524">
    <property type="term" value="F:ATP binding"/>
    <property type="evidence" value="ECO:0007669"/>
    <property type="project" value="UniProtKB-KW"/>
</dbReference>
<protein>
    <submittedName>
        <fullName evidence="11">ATP-binding cassette domain-containing protein</fullName>
    </submittedName>
</protein>
<feature type="transmembrane region" description="Helical" evidence="8">
    <location>
        <begin position="158"/>
        <end position="176"/>
    </location>
</feature>
<evidence type="ECO:0000256" key="4">
    <source>
        <dbReference type="ARBA" id="ARBA00022741"/>
    </source>
</evidence>